<accession>A0A1I8A2K5</accession>
<evidence type="ECO:0000256" key="1">
    <source>
        <dbReference type="SAM" id="MobiDB-lite"/>
    </source>
</evidence>
<protein>
    <submittedName>
        <fullName evidence="3">Uncharacterized protein</fullName>
    </submittedName>
</protein>
<keyword evidence="2" id="KW-1185">Reference proteome</keyword>
<reference evidence="3" key="1">
    <citation type="submission" date="2016-11" db="UniProtKB">
        <authorList>
            <consortium name="WormBaseParasite"/>
        </authorList>
    </citation>
    <scope>IDENTIFICATION</scope>
</reference>
<dbReference type="WBParaSite" id="L893_g32248.t1">
    <property type="protein sequence ID" value="L893_g32248.t1"/>
    <property type="gene ID" value="L893_g32248"/>
</dbReference>
<evidence type="ECO:0000313" key="2">
    <source>
        <dbReference type="Proteomes" id="UP000095287"/>
    </source>
</evidence>
<evidence type="ECO:0000313" key="3">
    <source>
        <dbReference type="WBParaSite" id="L893_g32248.t1"/>
    </source>
</evidence>
<dbReference type="AlphaFoldDB" id="A0A1I8A2K5"/>
<name>A0A1I8A2K5_9BILA</name>
<dbReference type="Proteomes" id="UP000095287">
    <property type="component" value="Unplaced"/>
</dbReference>
<proteinExistence type="predicted"/>
<feature type="compositionally biased region" description="Polar residues" evidence="1">
    <location>
        <begin position="25"/>
        <end position="34"/>
    </location>
</feature>
<sequence length="95" mass="10750">MRRRSEGTKNATLRLKLRRLRTTTPTCENTSRSSESTKRNDDSPQDPRPPTTKDRALLCGGRKTRAGVSSRCSMCLLYGRTMLTTRLKPNIHSTI</sequence>
<organism evidence="2 3">
    <name type="scientific">Steinernema glaseri</name>
    <dbReference type="NCBI Taxonomy" id="37863"/>
    <lineage>
        <taxon>Eukaryota</taxon>
        <taxon>Metazoa</taxon>
        <taxon>Ecdysozoa</taxon>
        <taxon>Nematoda</taxon>
        <taxon>Chromadorea</taxon>
        <taxon>Rhabditida</taxon>
        <taxon>Tylenchina</taxon>
        <taxon>Panagrolaimomorpha</taxon>
        <taxon>Strongyloidoidea</taxon>
        <taxon>Steinernematidae</taxon>
        <taxon>Steinernema</taxon>
    </lineage>
</organism>
<feature type="region of interest" description="Disordered" evidence="1">
    <location>
        <begin position="1"/>
        <end position="63"/>
    </location>
</feature>